<proteinExistence type="predicted"/>
<dbReference type="OrthoDB" id="59694at2"/>
<dbReference type="GO" id="GO:0016758">
    <property type="term" value="F:hexosyltransferase activity"/>
    <property type="evidence" value="ECO:0007669"/>
    <property type="project" value="TreeGrafter"/>
</dbReference>
<dbReference type="Pfam" id="PF00534">
    <property type="entry name" value="Glycos_transf_1"/>
    <property type="match status" value="1"/>
</dbReference>
<keyword evidence="4" id="KW-1185">Reference proteome</keyword>
<dbReference type="SUPFAM" id="SSF53756">
    <property type="entry name" value="UDP-Glycosyltransferase/glycogen phosphorylase"/>
    <property type="match status" value="1"/>
</dbReference>
<dbReference type="RefSeq" id="WP_115884602.1">
    <property type="nucleotide sequence ID" value="NZ_CBCSHX010000001.1"/>
</dbReference>
<dbReference type="PANTHER" id="PTHR45947">
    <property type="entry name" value="SULFOQUINOVOSYL TRANSFERASE SQD2"/>
    <property type="match status" value="1"/>
</dbReference>
<dbReference type="InterPro" id="IPR028098">
    <property type="entry name" value="Glyco_trans_4-like_N"/>
</dbReference>
<evidence type="ECO:0000259" key="1">
    <source>
        <dbReference type="Pfam" id="PF00534"/>
    </source>
</evidence>
<dbReference type="Proteomes" id="UP000257076">
    <property type="component" value="Unassembled WGS sequence"/>
</dbReference>
<evidence type="ECO:0000259" key="2">
    <source>
        <dbReference type="Pfam" id="PF13439"/>
    </source>
</evidence>
<dbReference type="AlphaFoldDB" id="A0A3E0B1N0"/>
<comment type="caution">
    <text evidence="3">The sequence shown here is derived from an EMBL/GenBank/DDBJ whole genome shotgun (WGS) entry which is preliminary data.</text>
</comment>
<name>A0A3E0B1N0_9STAP</name>
<dbReference type="InterPro" id="IPR001296">
    <property type="entry name" value="Glyco_trans_1"/>
</dbReference>
<keyword evidence="3" id="KW-0808">Transferase</keyword>
<dbReference type="EMBL" id="QUMW01000009">
    <property type="protein sequence ID" value="REG25865.1"/>
    <property type="molecule type" value="Genomic_DNA"/>
</dbReference>
<gene>
    <name evidence="3" type="ORF">DFR63_0913</name>
</gene>
<dbReference type="CDD" id="cd03801">
    <property type="entry name" value="GT4_PimA-like"/>
    <property type="match status" value="1"/>
</dbReference>
<evidence type="ECO:0000313" key="4">
    <source>
        <dbReference type="Proteomes" id="UP000257076"/>
    </source>
</evidence>
<dbReference type="Gene3D" id="3.40.50.2000">
    <property type="entry name" value="Glycogen Phosphorylase B"/>
    <property type="match status" value="2"/>
</dbReference>
<organism evidence="3 4">
    <name type="scientific">Jeotgalicoccus halotolerans</name>
    <dbReference type="NCBI Taxonomy" id="157227"/>
    <lineage>
        <taxon>Bacteria</taxon>
        <taxon>Bacillati</taxon>
        <taxon>Bacillota</taxon>
        <taxon>Bacilli</taxon>
        <taxon>Bacillales</taxon>
        <taxon>Staphylococcaceae</taxon>
        <taxon>Jeotgalicoccus</taxon>
    </lineage>
</organism>
<dbReference type="Pfam" id="PF13439">
    <property type="entry name" value="Glyco_transf_4"/>
    <property type="match status" value="1"/>
</dbReference>
<sequence length="370" mass="42253">MNLLFIVHFHAPMGGLHENVYSSALYMKKQGCEVYVLLKPGPLEERLRAQGIHTILAEFGAGVTAVKTCIEQLENMNVKFDLIHFHPGLSKYPALKYGWENDIPLVETYHGMWHDDLNKHAGKLDAIVTVSEGIKLNLQSRLKRLHDRYYVIPNGYDSSLFTEPVYHDKNKKELNVGFVTRLDDDKQFIMDILLLAVNHLKKKQDIKINIHMIGDGTQKEEFMRLSEEMLSDTGHSIIFKGWLTDKNLRDAYLECDLIIAPGRSAIEGMASGKPVIAAGSKNYIGLIKHDNWQFGIYNNFGGTGFKFAVYELGSVERDLDYLIDNRERIRPLGEFSYKIASQFFDADKLNQKLLNLYEILVLGKQVEVNK</sequence>
<reference evidence="3 4" key="1">
    <citation type="submission" date="2018-08" db="EMBL/GenBank/DDBJ databases">
        <title>Genomic Encyclopedia of Type Strains, Phase IV (KMG-IV): sequencing the most valuable type-strain genomes for metagenomic binning, comparative biology and taxonomic classification.</title>
        <authorList>
            <person name="Goeker M."/>
        </authorList>
    </citation>
    <scope>NUCLEOTIDE SEQUENCE [LARGE SCALE GENOMIC DNA]</scope>
    <source>
        <strain evidence="3 4">DSM 17274</strain>
    </source>
</reference>
<dbReference type="PANTHER" id="PTHR45947:SF3">
    <property type="entry name" value="SULFOQUINOVOSYL TRANSFERASE SQD2"/>
    <property type="match status" value="1"/>
</dbReference>
<dbReference type="InterPro" id="IPR050194">
    <property type="entry name" value="Glycosyltransferase_grp1"/>
</dbReference>
<feature type="domain" description="Glycosyl transferase family 1" evidence="1">
    <location>
        <begin position="167"/>
        <end position="334"/>
    </location>
</feature>
<evidence type="ECO:0000313" key="3">
    <source>
        <dbReference type="EMBL" id="REG25865.1"/>
    </source>
</evidence>
<accession>A0A3E0B1N0</accession>
<protein>
    <submittedName>
        <fullName evidence="3">Glycosyltransferase involved in cell wall biosynthesis</fullName>
    </submittedName>
</protein>
<feature type="domain" description="Glycosyltransferase subfamily 4-like N-terminal" evidence="2">
    <location>
        <begin position="14"/>
        <end position="158"/>
    </location>
</feature>